<evidence type="ECO:0000256" key="1">
    <source>
        <dbReference type="SAM" id="MobiDB-lite"/>
    </source>
</evidence>
<dbReference type="Proteomes" id="UP000657200">
    <property type="component" value="Unassembled WGS sequence"/>
</dbReference>
<keyword evidence="4" id="KW-1185">Reference proteome</keyword>
<dbReference type="EMBL" id="WOTE01000006">
    <property type="protein sequence ID" value="NHO40116.1"/>
    <property type="molecule type" value="Genomic_DNA"/>
</dbReference>
<keyword evidence="2" id="KW-0472">Membrane</keyword>
<accession>A0ABX0KK76</accession>
<keyword evidence="2" id="KW-0812">Transmembrane</keyword>
<evidence type="ECO:0008006" key="5">
    <source>
        <dbReference type="Google" id="ProtNLM"/>
    </source>
</evidence>
<organism evidence="3 4">
    <name type="scientific">Acetobacter ghanensis</name>
    <dbReference type="NCBI Taxonomy" id="431306"/>
    <lineage>
        <taxon>Bacteria</taxon>
        <taxon>Pseudomonadati</taxon>
        <taxon>Pseudomonadota</taxon>
        <taxon>Alphaproteobacteria</taxon>
        <taxon>Acetobacterales</taxon>
        <taxon>Acetobacteraceae</taxon>
        <taxon>Acetobacter</taxon>
    </lineage>
</organism>
<name>A0ABX0KK76_9PROT</name>
<evidence type="ECO:0000256" key="2">
    <source>
        <dbReference type="SAM" id="Phobius"/>
    </source>
</evidence>
<comment type="caution">
    <text evidence="3">The sequence shown here is derived from an EMBL/GenBank/DDBJ whole genome shotgun (WGS) entry which is preliminary data.</text>
</comment>
<sequence length="127" mass="14103">MAENGYWRRWIYGGVNDMARYSAYFNKIVMFSAPLVACVFVVGCSSMDPQTQPYTWRPLHIYEANIAAQVERKSDLVSGRKLGPSDGHEAAEAVQRWRDGKVKKLPNTDVAQVQSGSNSENSEGSGN</sequence>
<evidence type="ECO:0000313" key="3">
    <source>
        <dbReference type="EMBL" id="NHO40116.1"/>
    </source>
</evidence>
<feature type="compositionally biased region" description="Low complexity" evidence="1">
    <location>
        <begin position="115"/>
        <end position="127"/>
    </location>
</feature>
<dbReference type="RefSeq" id="WP_157065281.1">
    <property type="nucleotide sequence ID" value="NZ_LN609302.1"/>
</dbReference>
<protein>
    <recommendedName>
        <fullName evidence="5">Lipoprotein</fullName>
    </recommendedName>
</protein>
<feature type="region of interest" description="Disordered" evidence="1">
    <location>
        <begin position="105"/>
        <end position="127"/>
    </location>
</feature>
<proteinExistence type="predicted"/>
<keyword evidence="2" id="KW-1133">Transmembrane helix</keyword>
<evidence type="ECO:0000313" key="4">
    <source>
        <dbReference type="Proteomes" id="UP000657200"/>
    </source>
</evidence>
<feature type="transmembrane region" description="Helical" evidence="2">
    <location>
        <begin position="28"/>
        <end position="47"/>
    </location>
</feature>
<gene>
    <name evidence="3" type="ORF">GOB80_10590</name>
</gene>
<reference evidence="3 4" key="1">
    <citation type="journal article" date="2020" name="Int. J. Syst. Evol. Microbiol.">
        <title>Novel acetic acid bacteria from cider fermentations: Acetobacter conturbans sp. nov. and Acetobacter fallax sp. nov.</title>
        <authorList>
            <person name="Sombolestani A.S."/>
            <person name="Cleenwerck I."/>
            <person name="Cnockaert M."/>
            <person name="Borremans W."/>
            <person name="Wieme A.D."/>
            <person name="De Vuyst L."/>
            <person name="Vandamme P."/>
        </authorList>
    </citation>
    <scope>NUCLEOTIDE SEQUENCE [LARGE SCALE GENOMIC DNA]</scope>
    <source>
        <strain evidence="3 4">LMG 23848</strain>
    </source>
</reference>